<dbReference type="InterPro" id="IPR014012">
    <property type="entry name" value="HSA_dom"/>
</dbReference>
<feature type="compositionally biased region" description="Basic and acidic residues" evidence="16">
    <location>
        <begin position="498"/>
        <end position="508"/>
    </location>
</feature>
<evidence type="ECO:0000256" key="14">
    <source>
        <dbReference type="ARBA" id="ARBA00023242"/>
    </source>
</evidence>
<dbReference type="InterPro" id="IPR001650">
    <property type="entry name" value="Helicase_C-like"/>
</dbReference>
<feature type="compositionally biased region" description="Polar residues" evidence="16">
    <location>
        <begin position="240"/>
        <end position="259"/>
    </location>
</feature>
<dbReference type="InterPro" id="IPR000330">
    <property type="entry name" value="SNF2_N"/>
</dbReference>
<evidence type="ECO:0000256" key="1">
    <source>
        <dbReference type="ARBA" id="ARBA00004123"/>
    </source>
</evidence>
<keyword evidence="11" id="KW-0238">DNA-binding</keyword>
<gene>
    <name evidence="20" type="ORF">ACO22_02563</name>
</gene>
<keyword evidence="14" id="KW-0539">Nucleus</keyword>
<dbReference type="EMBL" id="LZYO01000082">
    <property type="protein sequence ID" value="ODH37707.1"/>
    <property type="molecule type" value="Genomic_DNA"/>
</dbReference>
<evidence type="ECO:0000256" key="9">
    <source>
        <dbReference type="ARBA" id="ARBA00022853"/>
    </source>
</evidence>
<feature type="compositionally biased region" description="Polar residues" evidence="16">
    <location>
        <begin position="1"/>
        <end position="19"/>
    </location>
</feature>
<feature type="domain" description="HSA" evidence="19">
    <location>
        <begin position="355"/>
        <end position="427"/>
    </location>
</feature>
<evidence type="ECO:0000256" key="6">
    <source>
        <dbReference type="ARBA" id="ARBA00022801"/>
    </source>
</evidence>
<protein>
    <recommendedName>
        <fullName evidence="4">DNA helicase</fullName>
        <ecNumber evidence="4">3.6.4.12</ecNumber>
    </recommendedName>
</protein>
<feature type="domain" description="Helicase C-terminal" evidence="18">
    <location>
        <begin position="1357"/>
        <end position="1507"/>
    </location>
</feature>
<evidence type="ECO:0000256" key="13">
    <source>
        <dbReference type="ARBA" id="ARBA00023163"/>
    </source>
</evidence>
<keyword evidence="7" id="KW-0347">Helicase</keyword>
<dbReference type="PROSITE" id="PS51204">
    <property type="entry name" value="HSA"/>
    <property type="match status" value="1"/>
</dbReference>
<feature type="region of interest" description="Disordered" evidence="16">
    <location>
        <begin position="1656"/>
        <end position="1724"/>
    </location>
</feature>
<organism evidence="20 21">
    <name type="scientific">Paracoccidioides brasiliensis</name>
    <dbReference type="NCBI Taxonomy" id="121759"/>
    <lineage>
        <taxon>Eukaryota</taxon>
        <taxon>Fungi</taxon>
        <taxon>Dikarya</taxon>
        <taxon>Ascomycota</taxon>
        <taxon>Pezizomycotina</taxon>
        <taxon>Eurotiomycetes</taxon>
        <taxon>Eurotiomycetidae</taxon>
        <taxon>Onygenales</taxon>
        <taxon>Ajellomycetaceae</taxon>
        <taxon>Paracoccidioides</taxon>
    </lineage>
</organism>
<feature type="compositionally biased region" description="Polar residues" evidence="16">
    <location>
        <begin position="210"/>
        <end position="227"/>
    </location>
</feature>
<sequence>MQNGSLNGTSQQHLDSATSESEDKSHFSALQNALLDSAVGDSVPNGPSHDDDCHDVLPGPPPKKRKIADPSGRSTPRPVSPPWKRVSVDGPTSFIEGGRRKSSRTNAVPLELLPSDKRQTRSAHQDYVNRAKPNRSPRHGNPPTVAMASQSGTNGRRLSVGKTTTIGSEGTSPRKDGLKSPNTRTPLTKQRNSQTSVSKSATLRNRAPSIASSSAHNKSITPITNTKNSHKSQRGHVTPANMSPVSVKNSHASGKSQGSEDVEGQAGWNSIQKLPRLRFKVKMPSLATQHPSHVLPEKKYSSFREWVENETLTEDEGGFSTPEAALIEARMRTRVWEAGQPGQLLSKERCSRYITDPAEEPPPQYSHQDHLVAHALYFKKLLDKERKQHRHLAKLFAQWCAEEWRKRNKLPEDILKEQQEDIRQKRKHLVKDLQRQFDAVRAEVERARLARWEEQKKAEDQLALNKAIKQSTLLFEMRRPDRSYDTELEESQYDTETGSERDQSSQEKTEDESNMSTSESEGDDDDGTNDDEGLTAEQLRIKYAHLASSNIGVDDQSKQSQQERSPSIRSSLTEPELNDEGRGLDLPPVNELAHHDADLEEVDSVLLDDSDEESTHMDDDMGDSDEDNSRSDESDNDEAISSDEESPGLLGFFSTKMVEPEEITIRNEEGASERREDSGDDDDKGLVVSNGPDEPDVQEHEFSGHASAEPQPLKLEVPEDETSPKDRKENGKHDTAQVSNNVRPSRDASSQPSPDTLATKTSDVESVSSYEPNQDDQDQNQTDNSAPKSPLPINTPIPHLLRGTLREYQHFGLDWLAGLYTSNINGILADEMGLGKTIQTIALLAHLAVEHEVWGPHLVVVPTSVMLNWEMEFKKWCPGFKILTYYGTQEERRQKRKGWMDDDRWHVCITSYQLVLQDQQTFKRRNWHYMVLDEAHNIKNFRSQRWQTLLTFKTQARLLLTGTPLQNNLTELWSLLFFLMPSDGSDTGVEGFADLRNFSEWFRRPVEQILEHGRETMDDEAKKVVTKLHTVLRPYILRRLKVDVEKQMPAKFEHVVTCRLSKRQRYLYDGFMSRAQTKETLASGNYLSIINCLMQLRKVCNHPDLFETRQITTSFSMPKSAIADFEIKELFVRRRLLSEGPLSKLDLDFLNLVPISREQTSKRLVDDTSRIAAYIPLRTLRERQYNRTNWNMDFDGSSVQSALLSMENSSRKTRMEELERCLYFESKRHGQHPVYGKSLIDFLTVNPGIQTKSPRLPPRRPLLDFFLQQSSAISSMILSLNERSLAMETIIQKFAFVTPAAVASEITGAALTPIESRCLSMSQKVPDYDPFHEAQMRLSIAFPDKRLLQYDCGKLQQLDKLLRKLQSGGHRALIFTQMTKMLDILEQFLNIHGHRYLRLDGATKVEQRQMLTERFNNDTRILAFILSSRSGGLGINLTGADTVIFYDLDWNPAMDKQCQDRCHRIGQTRDVHIYRFVSEYTIESNILRKANQKRMLDDVIIQEGEFTTDYFQKLDVRDMLGDDVAGGNDEASAAMDRVLDTKVVGTPRAFEQAEDKEDIDAAKNAEKELEHADDGDFEEGSVPHTPGQLGFSQAGSPVAAEVEEYEPSVTHAGNSNTPACPGSPAVQGADGEHEPGHIDDYLIRFMEWHLKDEPLVLPPDKRKKKSRRGQEHRIKRNSPSEFPGPSDVPFHEISSSNRGSRSNDGNTSSDVASHNLREDDKSGLAKNDSDVIYRIFLPSFPITPRMPSLGIFPSE</sequence>
<feature type="compositionally biased region" description="Polar residues" evidence="16">
    <location>
        <begin position="558"/>
        <end position="573"/>
    </location>
</feature>
<dbReference type="InterPro" id="IPR014001">
    <property type="entry name" value="Helicase_ATP-bd"/>
</dbReference>
<dbReference type="FunFam" id="3.40.50.300:FF:000655">
    <property type="entry name" value="Protein PHOTOPERIOD-INDEPENDENT EARLY FLOWERING 1"/>
    <property type="match status" value="1"/>
</dbReference>
<dbReference type="PANTHER" id="PTHR45685:SF1">
    <property type="entry name" value="HELICASE SRCAP"/>
    <property type="match status" value="1"/>
</dbReference>
<dbReference type="InterPro" id="IPR050520">
    <property type="entry name" value="INO80/SWR1_helicase"/>
</dbReference>
<feature type="compositionally biased region" description="Polar residues" evidence="16">
    <location>
        <begin position="180"/>
        <end position="203"/>
    </location>
</feature>
<feature type="compositionally biased region" description="Acidic residues" evidence="16">
    <location>
        <begin position="520"/>
        <end position="534"/>
    </location>
</feature>
<dbReference type="SMART" id="SM00490">
    <property type="entry name" value="HELICc"/>
    <property type="match status" value="1"/>
</dbReference>
<keyword evidence="10" id="KW-0805">Transcription regulation</keyword>
<dbReference type="CDD" id="cd18003">
    <property type="entry name" value="DEXQc_SRCAP"/>
    <property type="match status" value="1"/>
</dbReference>
<dbReference type="InterPro" id="IPR002464">
    <property type="entry name" value="DNA/RNA_helicase_DEAH_CS"/>
</dbReference>
<feature type="region of interest" description="Disordered" evidence="16">
    <location>
        <begin position="1567"/>
        <end position="1635"/>
    </location>
</feature>
<dbReference type="GO" id="GO:0005524">
    <property type="term" value="F:ATP binding"/>
    <property type="evidence" value="ECO:0007669"/>
    <property type="project" value="UniProtKB-KW"/>
</dbReference>
<comment type="caution">
    <text evidence="20">The sequence shown here is derived from an EMBL/GenBank/DDBJ whole genome shotgun (WGS) entry which is preliminary data.</text>
</comment>
<dbReference type="FunFam" id="3.40.50.10810:FF:000005">
    <property type="entry name" value="Photoperiod-independent early flowering 1"/>
    <property type="match status" value="1"/>
</dbReference>
<feature type="compositionally biased region" description="Polar residues" evidence="16">
    <location>
        <begin position="147"/>
        <end position="171"/>
    </location>
</feature>
<feature type="compositionally biased region" description="Basic and acidic residues" evidence="16">
    <location>
        <begin position="114"/>
        <end position="129"/>
    </location>
</feature>
<keyword evidence="6" id="KW-0378">Hydrolase</keyword>
<evidence type="ECO:0000256" key="8">
    <source>
        <dbReference type="ARBA" id="ARBA00022840"/>
    </source>
</evidence>
<feature type="compositionally biased region" description="Basic and acidic residues" evidence="16">
    <location>
        <begin position="722"/>
        <end position="735"/>
    </location>
</feature>
<evidence type="ECO:0000256" key="11">
    <source>
        <dbReference type="ARBA" id="ARBA00023125"/>
    </source>
</evidence>
<dbReference type="CDD" id="cd18793">
    <property type="entry name" value="SF2_C_SNF"/>
    <property type="match status" value="1"/>
</dbReference>
<name>A0A1D2JIA6_PARBR</name>
<evidence type="ECO:0000313" key="21">
    <source>
        <dbReference type="Proteomes" id="UP000242814"/>
    </source>
</evidence>
<dbReference type="PROSITE" id="PS00690">
    <property type="entry name" value="DEAH_ATP_HELICASE"/>
    <property type="match status" value="1"/>
</dbReference>
<dbReference type="Pfam" id="PF00176">
    <property type="entry name" value="SNF2-rel_dom"/>
    <property type="match status" value="1"/>
</dbReference>
<dbReference type="GO" id="GO:0006338">
    <property type="term" value="P:chromatin remodeling"/>
    <property type="evidence" value="ECO:0007669"/>
    <property type="project" value="TreeGrafter"/>
</dbReference>
<dbReference type="EC" id="3.6.4.12" evidence="4"/>
<proteinExistence type="inferred from homology"/>
<keyword evidence="13" id="KW-0804">Transcription</keyword>
<dbReference type="GO" id="GO:0042393">
    <property type="term" value="F:histone binding"/>
    <property type="evidence" value="ECO:0007669"/>
    <property type="project" value="TreeGrafter"/>
</dbReference>
<evidence type="ECO:0000256" key="3">
    <source>
        <dbReference type="ARBA" id="ARBA00011826"/>
    </source>
</evidence>
<dbReference type="Gene3D" id="3.40.50.300">
    <property type="entry name" value="P-loop containing nucleotide triphosphate hydrolases"/>
    <property type="match status" value="1"/>
</dbReference>
<evidence type="ECO:0000256" key="5">
    <source>
        <dbReference type="ARBA" id="ARBA00022741"/>
    </source>
</evidence>
<dbReference type="InterPro" id="IPR027417">
    <property type="entry name" value="P-loop_NTPase"/>
</dbReference>
<feature type="compositionally biased region" description="Polar residues" evidence="16">
    <location>
        <begin position="736"/>
        <end position="772"/>
    </location>
</feature>
<dbReference type="PANTHER" id="PTHR45685">
    <property type="entry name" value="HELICASE SRCAP-RELATED"/>
    <property type="match status" value="1"/>
</dbReference>
<keyword evidence="12" id="KW-0010">Activator</keyword>
<evidence type="ECO:0000256" key="2">
    <source>
        <dbReference type="ARBA" id="ARBA00009220"/>
    </source>
</evidence>
<dbReference type="Pfam" id="PF07529">
    <property type="entry name" value="HSA"/>
    <property type="match status" value="1"/>
</dbReference>
<dbReference type="Proteomes" id="UP000242814">
    <property type="component" value="Unassembled WGS sequence"/>
</dbReference>
<dbReference type="InterPro" id="IPR049730">
    <property type="entry name" value="SNF2/RAD54-like_C"/>
</dbReference>
<dbReference type="InterPro" id="IPR038718">
    <property type="entry name" value="SNF2-like_sf"/>
</dbReference>
<keyword evidence="8" id="KW-0067">ATP-binding</keyword>
<keyword evidence="5" id="KW-0547">Nucleotide-binding</keyword>
<feature type="compositionally biased region" description="Acidic residues" evidence="16">
    <location>
        <begin position="634"/>
        <end position="646"/>
    </location>
</feature>
<feature type="region of interest" description="Disordered" evidence="16">
    <location>
        <begin position="479"/>
        <end position="534"/>
    </location>
</feature>
<dbReference type="PROSITE" id="PS51194">
    <property type="entry name" value="HELICASE_CTER"/>
    <property type="match status" value="1"/>
</dbReference>
<feature type="compositionally biased region" description="Acidic residues" evidence="16">
    <location>
        <begin position="598"/>
        <end position="612"/>
    </location>
</feature>
<dbReference type="VEuPathDB" id="FungiDB:PADG_04285"/>
<feature type="region of interest" description="Disordered" evidence="16">
    <location>
        <begin position="1"/>
        <end position="265"/>
    </location>
</feature>
<accession>A0A1D2JIA6</accession>
<dbReference type="GO" id="GO:0003677">
    <property type="term" value="F:DNA binding"/>
    <property type="evidence" value="ECO:0007669"/>
    <property type="project" value="UniProtKB-KW"/>
</dbReference>
<evidence type="ECO:0000259" key="17">
    <source>
        <dbReference type="PROSITE" id="PS51192"/>
    </source>
</evidence>
<evidence type="ECO:0000256" key="4">
    <source>
        <dbReference type="ARBA" id="ARBA00012551"/>
    </source>
</evidence>
<feature type="compositionally biased region" description="Low complexity" evidence="16">
    <location>
        <begin position="1694"/>
        <end position="1710"/>
    </location>
</feature>
<feature type="region of interest" description="Disordered" evidence="16">
    <location>
        <begin position="550"/>
        <end position="795"/>
    </location>
</feature>
<evidence type="ECO:0000256" key="16">
    <source>
        <dbReference type="SAM" id="MobiDB-lite"/>
    </source>
</evidence>
<evidence type="ECO:0000259" key="19">
    <source>
        <dbReference type="PROSITE" id="PS51204"/>
    </source>
</evidence>
<feature type="domain" description="Helicase ATP-binding" evidence="17">
    <location>
        <begin position="817"/>
        <end position="982"/>
    </location>
</feature>
<keyword evidence="9" id="KW-0156">Chromatin regulator</keyword>
<evidence type="ECO:0000256" key="10">
    <source>
        <dbReference type="ARBA" id="ARBA00023015"/>
    </source>
</evidence>
<dbReference type="Gene3D" id="3.40.50.10810">
    <property type="entry name" value="Tandem AAA-ATPase domain"/>
    <property type="match status" value="1"/>
</dbReference>
<feature type="compositionally biased region" description="Basic and acidic residues" evidence="16">
    <location>
        <begin position="1715"/>
        <end position="1724"/>
    </location>
</feature>
<evidence type="ECO:0000256" key="12">
    <source>
        <dbReference type="ARBA" id="ARBA00023159"/>
    </source>
</evidence>
<comment type="catalytic activity">
    <reaction evidence="15">
        <text>ATP + H2O = ADP + phosphate + H(+)</text>
        <dbReference type="Rhea" id="RHEA:13065"/>
        <dbReference type="ChEBI" id="CHEBI:15377"/>
        <dbReference type="ChEBI" id="CHEBI:15378"/>
        <dbReference type="ChEBI" id="CHEBI:30616"/>
        <dbReference type="ChEBI" id="CHEBI:43474"/>
        <dbReference type="ChEBI" id="CHEBI:456216"/>
        <dbReference type="EC" id="3.6.4.12"/>
    </reaction>
</comment>
<dbReference type="Gene3D" id="1.20.120.850">
    <property type="entry name" value="SWI2/SNF2 ATPases, N-terminal domain"/>
    <property type="match status" value="1"/>
</dbReference>
<dbReference type="VEuPathDB" id="FungiDB:PABG_01182"/>
<comment type="subunit">
    <text evidence="3">Component of the SWR1 chromatin-remodeling complex.</text>
</comment>
<reference evidence="20 21" key="1">
    <citation type="submission" date="2016-06" db="EMBL/GenBank/DDBJ databases">
        <authorList>
            <person name="Kjaerup R.B."/>
            <person name="Dalgaard T.S."/>
            <person name="Juul-Madsen H.R."/>
        </authorList>
    </citation>
    <scope>NUCLEOTIDE SEQUENCE [LARGE SCALE GENOMIC DNA]</scope>
    <source>
        <strain evidence="20 21">Pb300</strain>
    </source>
</reference>
<dbReference type="SMART" id="SM00487">
    <property type="entry name" value="DEXDc"/>
    <property type="match status" value="1"/>
</dbReference>
<dbReference type="SUPFAM" id="SSF52540">
    <property type="entry name" value="P-loop containing nucleoside triphosphate hydrolases"/>
    <property type="match status" value="2"/>
</dbReference>
<dbReference type="GO" id="GO:0003678">
    <property type="term" value="F:DNA helicase activity"/>
    <property type="evidence" value="ECO:0007669"/>
    <property type="project" value="UniProtKB-EC"/>
</dbReference>
<evidence type="ECO:0000259" key="18">
    <source>
        <dbReference type="PROSITE" id="PS51194"/>
    </source>
</evidence>
<dbReference type="Pfam" id="PF00271">
    <property type="entry name" value="Helicase_C"/>
    <property type="match status" value="1"/>
</dbReference>
<dbReference type="PROSITE" id="PS51192">
    <property type="entry name" value="HELICASE_ATP_BIND_1"/>
    <property type="match status" value="1"/>
</dbReference>
<dbReference type="GO" id="GO:0016887">
    <property type="term" value="F:ATP hydrolysis activity"/>
    <property type="evidence" value="ECO:0007669"/>
    <property type="project" value="TreeGrafter"/>
</dbReference>
<evidence type="ECO:0000313" key="20">
    <source>
        <dbReference type="EMBL" id="ODH37707.1"/>
    </source>
</evidence>
<dbReference type="GO" id="GO:0000812">
    <property type="term" value="C:Swr1 complex"/>
    <property type="evidence" value="ECO:0007669"/>
    <property type="project" value="TreeGrafter"/>
</dbReference>
<evidence type="ECO:0000256" key="15">
    <source>
        <dbReference type="ARBA" id="ARBA00047995"/>
    </source>
</evidence>
<feature type="compositionally biased region" description="Basic and acidic residues" evidence="16">
    <location>
        <begin position="663"/>
        <end position="677"/>
    </location>
</feature>
<evidence type="ECO:0000256" key="7">
    <source>
        <dbReference type="ARBA" id="ARBA00022806"/>
    </source>
</evidence>
<comment type="similarity">
    <text evidence="2">Belongs to the SNF2/RAD54 helicase family. SWR1 subfamily.</text>
</comment>
<comment type="subcellular location">
    <subcellularLocation>
        <location evidence="1">Nucleus</location>
    </subcellularLocation>
</comment>